<dbReference type="Proteomes" id="UP001164539">
    <property type="component" value="Chromosome 2"/>
</dbReference>
<sequence>MSHSDKNSSNITELGFDNLSLHDPLSCEANKPDFRELDLGSPVSPLRTRTSGLTTTITTTTTSSSSSSSGSVSGQTRNNPVNRRPESSPNSHSGELSGSSETSPTAPTRKPGHARSDSGSTHPLIYSGQHQSAVNSPPINVLPTGNICPSGRILKTGMGLTSNRCSRTDTLGSGLGHYGHGSIMRGGSNSVSGASASSVRSGGGGVVVGPENANLNRTRVGICSGDAEELKRLGNELYRKGCFSEALSMYDKAIVLAPRNAAYRSNRAAALTGLGKIGEAVKECEEAVRLDPNYLRAHQRLGSLLVRLGQVEKARRHLCLPGQQTDPTEVGDWKSTLREGDAAIAAGADFSPQLSMCRVEALLKLRQLEDAESSLSNIPKVVPSTIEMALGRFENAVTAAEKAGQIDPRNVEVAVLLNNVKLVARARARGNDLFKSERFTEACSAYGEGLRFDPSNSVLYCNRAACWFKLGLWERSVEDCNHALCIQPNYTKALLRRAASNCKLERWVDALRDYEVLRKELPDDNEVAESLFHAQVALKKSRGEEVDNMKFGGEVEDVSGLEQFRAAISLPGVSVVYFKAASDSQCKQISPFLDTLCGRYPSINFLKVDIHETPAVANSENVRIVPTFKIYKNGSRVKEIVCPSRDMLEHSVRHYSF</sequence>
<proteinExistence type="predicted"/>
<dbReference type="EMBL" id="CM051395">
    <property type="protein sequence ID" value="KAJ4726428.1"/>
    <property type="molecule type" value="Genomic_DNA"/>
</dbReference>
<reference evidence="1 2" key="1">
    <citation type="journal article" date="2023" name="Science">
        <title>Complex scaffold remodeling in plant triterpene biosynthesis.</title>
        <authorList>
            <person name="De La Pena R."/>
            <person name="Hodgson H."/>
            <person name="Liu J.C."/>
            <person name="Stephenson M.J."/>
            <person name="Martin A.C."/>
            <person name="Owen C."/>
            <person name="Harkess A."/>
            <person name="Leebens-Mack J."/>
            <person name="Jimenez L.E."/>
            <person name="Osbourn A."/>
            <person name="Sattely E.S."/>
        </authorList>
    </citation>
    <scope>NUCLEOTIDE SEQUENCE [LARGE SCALE GENOMIC DNA]</scope>
    <source>
        <strain evidence="2">cv. JPN11</strain>
        <tissue evidence="1">Leaf</tissue>
    </source>
</reference>
<comment type="caution">
    <text evidence="1">The sequence shown here is derived from an EMBL/GenBank/DDBJ whole genome shotgun (WGS) entry which is preliminary data.</text>
</comment>
<keyword evidence="2" id="KW-1185">Reference proteome</keyword>
<accession>A0ACC1YTR6</accession>
<evidence type="ECO:0000313" key="1">
    <source>
        <dbReference type="EMBL" id="KAJ4726428.1"/>
    </source>
</evidence>
<gene>
    <name evidence="1" type="ORF">OWV82_005137</name>
</gene>
<organism evidence="1 2">
    <name type="scientific">Melia azedarach</name>
    <name type="common">Chinaberry tree</name>
    <dbReference type="NCBI Taxonomy" id="155640"/>
    <lineage>
        <taxon>Eukaryota</taxon>
        <taxon>Viridiplantae</taxon>
        <taxon>Streptophyta</taxon>
        <taxon>Embryophyta</taxon>
        <taxon>Tracheophyta</taxon>
        <taxon>Spermatophyta</taxon>
        <taxon>Magnoliopsida</taxon>
        <taxon>eudicotyledons</taxon>
        <taxon>Gunneridae</taxon>
        <taxon>Pentapetalae</taxon>
        <taxon>rosids</taxon>
        <taxon>malvids</taxon>
        <taxon>Sapindales</taxon>
        <taxon>Meliaceae</taxon>
        <taxon>Melia</taxon>
    </lineage>
</organism>
<protein>
    <submittedName>
        <fullName evidence="1">TPR repeat-containing thioredoxin TTL1-like</fullName>
    </submittedName>
</protein>
<evidence type="ECO:0000313" key="2">
    <source>
        <dbReference type="Proteomes" id="UP001164539"/>
    </source>
</evidence>
<name>A0ACC1YTR6_MELAZ</name>